<evidence type="ECO:0000313" key="3">
    <source>
        <dbReference type="Proteomes" id="UP000199492"/>
    </source>
</evidence>
<feature type="signal peptide" evidence="1">
    <location>
        <begin position="1"/>
        <end position="17"/>
    </location>
</feature>
<evidence type="ECO:0000313" key="2">
    <source>
        <dbReference type="EMBL" id="SDI36046.1"/>
    </source>
</evidence>
<name>A0A1G8JXV9_9FLAO</name>
<organism evidence="2 3">
    <name type="scientific">Winogradskyella thalassocola</name>
    <dbReference type="NCBI Taxonomy" id="262004"/>
    <lineage>
        <taxon>Bacteria</taxon>
        <taxon>Pseudomonadati</taxon>
        <taxon>Bacteroidota</taxon>
        <taxon>Flavobacteriia</taxon>
        <taxon>Flavobacteriales</taxon>
        <taxon>Flavobacteriaceae</taxon>
        <taxon>Winogradskyella</taxon>
    </lineage>
</organism>
<keyword evidence="1" id="KW-0732">Signal</keyword>
<dbReference type="Proteomes" id="UP000199492">
    <property type="component" value="Unassembled WGS sequence"/>
</dbReference>
<dbReference type="STRING" id="262004.SAMN04489796_1105"/>
<evidence type="ECO:0000256" key="1">
    <source>
        <dbReference type="SAM" id="SignalP"/>
    </source>
</evidence>
<dbReference type="EMBL" id="FNCZ01000010">
    <property type="protein sequence ID" value="SDI36046.1"/>
    <property type="molecule type" value="Genomic_DNA"/>
</dbReference>
<sequence length="264" mass="31078">MHKLVLLFLFFSLFSFSQDKTQRQIKATLKDSTQLKAKAIFGIDNFGTFYYATENNSFHKKTKDTIITYANFQLGDITSANTFNPLKINLFYKDFNTVVVLDNRLAEIKKVDFNSIQPYKNVSFVSSGYDNSLWLFNQDYQYLELYDYQTNKIKLKTVPVQSEVLDLKSDYNYCYLLTKNYLYVYNYFGSLIRKIENSGYESLAFNEAHLVLKKGESLFILEKNEAIIHPIKHPKMLIKQFLVTNETVYIYGLNLLRHYQLKIE</sequence>
<keyword evidence="3" id="KW-1185">Reference proteome</keyword>
<proteinExistence type="predicted"/>
<dbReference type="RefSeq" id="WP_245710290.1">
    <property type="nucleotide sequence ID" value="NZ_FNCZ01000010.1"/>
</dbReference>
<gene>
    <name evidence="2" type="ORF">SAMN04489796_1105</name>
</gene>
<protein>
    <submittedName>
        <fullName evidence="2">Uncharacterized protein</fullName>
    </submittedName>
</protein>
<dbReference type="AlphaFoldDB" id="A0A1G8JXV9"/>
<reference evidence="3" key="1">
    <citation type="submission" date="2016-10" db="EMBL/GenBank/DDBJ databases">
        <authorList>
            <person name="Varghese N."/>
            <person name="Submissions S."/>
        </authorList>
    </citation>
    <scope>NUCLEOTIDE SEQUENCE [LARGE SCALE GENOMIC DNA]</scope>
    <source>
        <strain evidence="3">DSM 15363</strain>
    </source>
</reference>
<feature type="chain" id="PRO_5011563348" evidence="1">
    <location>
        <begin position="18"/>
        <end position="264"/>
    </location>
</feature>
<accession>A0A1G8JXV9</accession>